<sequence>MKYATLPWACYISKAYAEEAQRRFLSPKQRYSSLNTELSIAYSKYNLNLFSELSNYIHHFMNSSIGSFMGSSVE</sequence>
<proteinExistence type="predicted"/>
<reference evidence="1" key="1">
    <citation type="journal article" date="2021" name="Proc. Natl. Acad. Sci. U.S.A.">
        <title>A Catalog of Tens of Thousands of Viruses from Human Metagenomes Reveals Hidden Associations with Chronic Diseases.</title>
        <authorList>
            <person name="Tisza M.J."/>
            <person name="Buck C.B."/>
        </authorList>
    </citation>
    <scope>NUCLEOTIDE SEQUENCE</scope>
    <source>
        <strain evidence="1">CthH09</strain>
    </source>
</reference>
<dbReference type="EMBL" id="BK032597">
    <property type="protein sequence ID" value="DAF50550.1"/>
    <property type="molecule type" value="Genomic_DNA"/>
</dbReference>
<protein>
    <submittedName>
        <fullName evidence="1">Uncharacterized protein</fullName>
    </submittedName>
</protein>
<name>A0A8S5SHW5_9CAUD</name>
<organism evidence="1">
    <name type="scientific">Siphoviridae sp. cthH09</name>
    <dbReference type="NCBI Taxonomy" id="2827915"/>
    <lineage>
        <taxon>Viruses</taxon>
        <taxon>Duplodnaviria</taxon>
        <taxon>Heunggongvirae</taxon>
        <taxon>Uroviricota</taxon>
        <taxon>Caudoviricetes</taxon>
    </lineage>
</organism>
<evidence type="ECO:0000313" key="1">
    <source>
        <dbReference type="EMBL" id="DAF50550.1"/>
    </source>
</evidence>
<accession>A0A8S5SHW5</accession>